<dbReference type="EMBL" id="CP051217">
    <property type="protein sequence ID" value="QJB68936.1"/>
    <property type="molecule type" value="Genomic_DNA"/>
</dbReference>
<dbReference type="InterPro" id="IPR050090">
    <property type="entry name" value="Tyrosine_recombinase_XerCD"/>
</dbReference>
<evidence type="ECO:0000313" key="12">
    <source>
        <dbReference type="EMBL" id="QJB68936.1"/>
    </source>
</evidence>
<keyword evidence="8 9" id="KW-0131">Cell cycle</keyword>
<dbReference type="InterPro" id="IPR010998">
    <property type="entry name" value="Integrase_recombinase_N"/>
</dbReference>
<feature type="active site" evidence="9">
    <location>
        <position position="264"/>
    </location>
</feature>
<dbReference type="KEGG" id="phao:HF685_06310"/>
<dbReference type="NCBIfam" id="NF001399">
    <property type="entry name" value="PRK00283.1"/>
    <property type="match status" value="1"/>
</dbReference>
<keyword evidence="5 9" id="KW-0229">DNA integration</keyword>
<reference evidence="12 13" key="1">
    <citation type="submission" date="2020-04" db="EMBL/GenBank/DDBJ databases">
        <title>Genome sequence for Sphingorhabdus sp. strain M1.</title>
        <authorList>
            <person name="Park S.-J."/>
        </authorList>
    </citation>
    <scope>NUCLEOTIDE SEQUENCE [LARGE SCALE GENOMIC DNA]</scope>
    <source>
        <strain evidence="12 13">JK6</strain>
    </source>
</reference>
<dbReference type="InterPro" id="IPR011010">
    <property type="entry name" value="DNA_brk_join_enz"/>
</dbReference>
<comment type="similarity">
    <text evidence="9">Belongs to the 'phage' integrase family. XerC subfamily.</text>
</comment>
<evidence type="ECO:0000256" key="8">
    <source>
        <dbReference type="ARBA" id="ARBA00023306"/>
    </source>
</evidence>
<evidence type="ECO:0000256" key="6">
    <source>
        <dbReference type="ARBA" id="ARBA00023125"/>
    </source>
</evidence>
<dbReference type="GO" id="GO:0009037">
    <property type="term" value="F:tyrosine-based site-specific recombinase activity"/>
    <property type="evidence" value="ECO:0007669"/>
    <property type="project" value="UniProtKB-UniRule"/>
</dbReference>
<dbReference type="PANTHER" id="PTHR30349">
    <property type="entry name" value="PHAGE INTEGRASE-RELATED"/>
    <property type="match status" value="1"/>
</dbReference>
<evidence type="ECO:0000256" key="4">
    <source>
        <dbReference type="ARBA" id="ARBA00022829"/>
    </source>
</evidence>
<evidence type="ECO:0000259" key="10">
    <source>
        <dbReference type="PROSITE" id="PS51898"/>
    </source>
</evidence>
<feature type="active site" evidence="9">
    <location>
        <position position="149"/>
    </location>
</feature>
<dbReference type="GO" id="GO:0006313">
    <property type="term" value="P:DNA transposition"/>
    <property type="evidence" value="ECO:0007669"/>
    <property type="project" value="UniProtKB-UniRule"/>
</dbReference>
<keyword evidence="6 9" id="KW-0238">DNA-binding</keyword>
<evidence type="ECO:0000256" key="1">
    <source>
        <dbReference type="ARBA" id="ARBA00004496"/>
    </source>
</evidence>
<feature type="active site" description="O-(3'-phospho-DNA)-tyrosine intermediate" evidence="9">
    <location>
        <position position="273"/>
    </location>
</feature>
<dbReference type="Gene3D" id="1.10.443.10">
    <property type="entry name" value="Intergrase catalytic core"/>
    <property type="match status" value="1"/>
</dbReference>
<dbReference type="Pfam" id="PF02899">
    <property type="entry name" value="Phage_int_SAM_1"/>
    <property type="match status" value="1"/>
</dbReference>
<dbReference type="InterPro" id="IPR044068">
    <property type="entry name" value="CB"/>
</dbReference>
<dbReference type="Gene3D" id="1.10.150.130">
    <property type="match status" value="1"/>
</dbReference>
<dbReference type="HAMAP" id="MF_01808">
    <property type="entry name" value="Recomb_XerC_XerD"/>
    <property type="match status" value="1"/>
</dbReference>
<evidence type="ECO:0000259" key="11">
    <source>
        <dbReference type="PROSITE" id="PS51900"/>
    </source>
</evidence>
<feature type="domain" description="Core-binding (CB)" evidence="11">
    <location>
        <begin position="2"/>
        <end position="82"/>
    </location>
</feature>
<dbReference type="InterPro" id="IPR002104">
    <property type="entry name" value="Integrase_catalytic"/>
</dbReference>
<dbReference type="PROSITE" id="PS51900">
    <property type="entry name" value="CB"/>
    <property type="match status" value="1"/>
</dbReference>
<evidence type="ECO:0000256" key="2">
    <source>
        <dbReference type="ARBA" id="ARBA00022490"/>
    </source>
</evidence>
<dbReference type="GO" id="GO:0051301">
    <property type="term" value="P:cell division"/>
    <property type="evidence" value="ECO:0007669"/>
    <property type="project" value="UniProtKB-KW"/>
</dbReference>
<dbReference type="Proteomes" id="UP000501600">
    <property type="component" value="Chromosome"/>
</dbReference>
<dbReference type="SUPFAM" id="SSF56349">
    <property type="entry name" value="DNA breaking-rejoining enzymes"/>
    <property type="match status" value="1"/>
</dbReference>
<organism evidence="12 13">
    <name type="scientific">Parasphingorhabdus halotolerans</name>
    <dbReference type="NCBI Taxonomy" id="2725558"/>
    <lineage>
        <taxon>Bacteria</taxon>
        <taxon>Pseudomonadati</taxon>
        <taxon>Pseudomonadota</taxon>
        <taxon>Alphaproteobacteria</taxon>
        <taxon>Sphingomonadales</taxon>
        <taxon>Sphingomonadaceae</taxon>
        <taxon>Parasphingorhabdus</taxon>
    </lineage>
</organism>
<dbReference type="RefSeq" id="WP_168818778.1">
    <property type="nucleotide sequence ID" value="NZ_CP051217.1"/>
</dbReference>
<evidence type="ECO:0000313" key="13">
    <source>
        <dbReference type="Proteomes" id="UP000501600"/>
    </source>
</evidence>
<name>A0A6H2DMP6_9SPHN</name>
<comment type="function">
    <text evidence="9">Site-specific tyrosine recombinase, which acts by catalyzing the cutting and rejoining of the recombining DNA molecules. The XerC-XerD complex is essential to convert dimers of the bacterial chromosome into monomers to permit their segregation at cell division. It also contributes to the segregational stability of plasmids.</text>
</comment>
<protein>
    <recommendedName>
        <fullName evidence="9">Tyrosine recombinase XerC</fullName>
    </recommendedName>
</protein>
<sequence length="306" mass="34017">MSSDAAYIDRFLEMMAAESGASANTLAAYRSDLEQASIHSMGKLFMADKKALLDIAHAWRDLKNSSLSRKSSALRRFFGFLVEEGFREDDPSNALPRPASQRGLPKILSHLEIAKLFETIAEKLASPNSRPNDVRLSALLELLYGSGLRATELVSLPRKSLASDRPFLIITGKGGKERLVPISDRARQAVAAWSDLVPVEEKYLFPSRTGHISRIRLFQIIKELAAQSGLNPSKISPHVLRHAFATHLLEGGADLRALQTLLGHSDISTTQIYTHVDSARLVELVNKRHPLGQNEFGEKFRRNFPR</sequence>
<proteinExistence type="inferred from homology"/>
<keyword evidence="13" id="KW-1185">Reference proteome</keyword>
<dbReference type="GO" id="GO:0007059">
    <property type="term" value="P:chromosome segregation"/>
    <property type="evidence" value="ECO:0007669"/>
    <property type="project" value="UniProtKB-UniRule"/>
</dbReference>
<dbReference type="Pfam" id="PF00589">
    <property type="entry name" value="Phage_integrase"/>
    <property type="match status" value="1"/>
</dbReference>
<evidence type="ECO:0000256" key="9">
    <source>
        <dbReference type="HAMAP-Rule" id="MF_01808"/>
    </source>
</evidence>
<evidence type="ECO:0000256" key="5">
    <source>
        <dbReference type="ARBA" id="ARBA00022908"/>
    </source>
</evidence>
<keyword evidence="3 9" id="KW-0132">Cell division</keyword>
<dbReference type="PROSITE" id="PS51898">
    <property type="entry name" value="TYR_RECOMBINASE"/>
    <property type="match status" value="1"/>
</dbReference>
<dbReference type="AlphaFoldDB" id="A0A6H2DMP6"/>
<dbReference type="PANTHER" id="PTHR30349:SF90">
    <property type="entry name" value="TYROSINE RECOMBINASE XERD"/>
    <property type="match status" value="1"/>
</dbReference>
<dbReference type="CDD" id="cd00798">
    <property type="entry name" value="INT_XerDC_C"/>
    <property type="match status" value="1"/>
</dbReference>
<dbReference type="InterPro" id="IPR004107">
    <property type="entry name" value="Integrase_SAM-like_N"/>
</dbReference>
<dbReference type="GO" id="GO:0003677">
    <property type="term" value="F:DNA binding"/>
    <property type="evidence" value="ECO:0007669"/>
    <property type="project" value="UniProtKB-UniRule"/>
</dbReference>
<gene>
    <name evidence="9" type="primary">xerC</name>
    <name evidence="12" type="ORF">HF685_06310</name>
</gene>
<keyword evidence="7 9" id="KW-0233">DNA recombination</keyword>
<keyword evidence="4 9" id="KW-0159">Chromosome partition</keyword>
<evidence type="ECO:0000256" key="7">
    <source>
        <dbReference type="ARBA" id="ARBA00023172"/>
    </source>
</evidence>
<keyword evidence="2 9" id="KW-0963">Cytoplasm</keyword>
<dbReference type="GO" id="GO:0005737">
    <property type="term" value="C:cytoplasm"/>
    <property type="evidence" value="ECO:0007669"/>
    <property type="project" value="UniProtKB-SubCell"/>
</dbReference>
<evidence type="ECO:0000256" key="3">
    <source>
        <dbReference type="ARBA" id="ARBA00022618"/>
    </source>
</evidence>
<dbReference type="InterPro" id="IPR013762">
    <property type="entry name" value="Integrase-like_cat_sf"/>
</dbReference>
<accession>A0A6H2DMP6</accession>
<feature type="domain" description="Tyr recombinase" evidence="10">
    <location>
        <begin position="103"/>
        <end position="286"/>
    </location>
</feature>
<feature type="active site" evidence="9">
    <location>
        <position position="173"/>
    </location>
</feature>
<feature type="active site" evidence="9">
    <location>
        <position position="238"/>
    </location>
</feature>
<comment type="subcellular location">
    <subcellularLocation>
        <location evidence="1 9">Cytoplasm</location>
    </subcellularLocation>
</comment>
<comment type="subunit">
    <text evidence="9">Forms a cyclic heterotetrameric complex composed of two molecules of XerC and two molecules of XerD.</text>
</comment>
<dbReference type="InterPro" id="IPR023009">
    <property type="entry name" value="Tyrosine_recombinase_XerC/XerD"/>
</dbReference>
<feature type="active site" evidence="9">
    <location>
        <position position="241"/>
    </location>
</feature>